<dbReference type="PANTHER" id="PTHR10492:SF57">
    <property type="entry name" value="ATP-DEPENDENT DNA HELICASE"/>
    <property type="match status" value="1"/>
</dbReference>
<accession>A0A3L6DYS3</accession>
<dbReference type="EMBL" id="NCVQ01000008">
    <property type="protein sequence ID" value="PWZ13884.1"/>
    <property type="molecule type" value="Genomic_DNA"/>
</dbReference>
<dbReference type="Proteomes" id="UP000251960">
    <property type="component" value="Chromosome 7"/>
</dbReference>
<dbReference type="InterPro" id="IPR027417">
    <property type="entry name" value="P-loop_NTPase"/>
</dbReference>
<reference evidence="2" key="1">
    <citation type="journal article" date="2018" name="Nat. Genet.">
        <title>Extensive intraspecific gene order and gene structural variations between Mo17 and other maize genomes.</title>
        <authorList>
            <person name="Sun S."/>
            <person name="Zhou Y."/>
            <person name="Chen J."/>
            <person name="Shi J."/>
            <person name="Zhao H."/>
            <person name="Zhao H."/>
            <person name="Song W."/>
            <person name="Zhang M."/>
            <person name="Cui Y."/>
            <person name="Dong X."/>
            <person name="Liu H."/>
            <person name="Ma X."/>
            <person name="Jiao Y."/>
            <person name="Wang B."/>
            <person name="Wei X."/>
            <person name="Stein J.C."/>
            <person name="Glaubitz J.C."/>
            <person name="Lu F."/>
            <person name="Yu G."/>
            <person name="Liang C."/>
            <person name="Fengler K."/>
            <person name="Li B."/>
            <person name="Rafalski A."/>
            <person name="Schnable P.S."/>
            <person name="Ware D.H."/>
            <person name="Buckler E.S."/>
            <person name="Lai J."/>
        </authorList>
    </citation>
    <scope>NUCLEOTIDE SEQUENCE [LARGE SCALE GENOMIC DNA]</scope>
    <source>
        <tissue evidence="2">Seedling</tissue>
    </source>
</reference>
<protein>
    <recommendedName>
        <fullName evidence="1">DNA helicase Pif1-like 2B domain-containing protein</fullName>
    </recommendedName>
</protein>
<feature type="domain" description="DNA helicase Pif1-like 2B" evidence="1">
    <location>
        <begin position="82"/>
        <end position="128"/>
    </location>
</feature>
<evidence type="ECO:0000313" key="2">
    <source>
        <dbReference type="EMBL" id="PWZ13884.1"/>
    </source>
</evidence>
<proteinExistence type="predicted"/>
<sequence>MPKHDNISAIIGSIYTNITENFNDHVYLEQRAILTPTNEIADLINEKVVQLIPGHSKEYTSSDRIAPHSNRNGTYDLLYPIEFLHSLNGNNFPQHKLILKKGVPIVLLRNLNQPEGLCNGTRRIVTALGEMVLEAQIIT</sequence>
<evidence type="ECO:0000259" key="1">
    <source>
        <dbReference type="Pfam" id="PF21530"/>
    </source>
</evidence>
<dbReference type="AlphaFoldDB" id="A0A3L6DYS3"/>
<comment type="caution">
    <text evidence="2">The sequence shown here is derived from an EMBL/GenBank/DDBJ whole genome shotgun (WGS) entry which is preliminary data.</text>
</comment>
<dbReference type="InterPro" id="IPR049163">
    <property type="entry name" value="Pif1-like_2B_dom"/>
</dbReference>
<dbReference type="SUPFAM" id="SSF52540">
    <property type="entry name" value="P-loop containing nucleoside triphosphate hydrolases"/>
    <property type="match status" value="1"/>
</dbReference>
<name>A0A3L6DYS3_MAIZE</name>
<gene>
    <name evidence="2" type="ORF">Zm00014a_010047</name>
</gene>
<dbReference type="PANTHER" id="PTHR10492">
    <property type="match status" value="1"/>
</dbReference>
<organism evidence="2">
    <name type="scientific">Zea mays</name>
    <name type="common">Maize</name>
    <dbReference type="NCBI Taxonomy" id="4577"/>
    <lineage>
        <taxon>Eukaryota</taxon>
        <taxon>Viridiplantae</taxon>
        <taxon>Streptophyta</taxon>
        <taxon>Embryophyta</taxon>
        <taxon>Tracheophyta</taxon>
        <taxon>Spermatophyta</taxon>
        <taxon>Magnoliopsida</taxon>
        <taxon>Liliopsida</taxon>
        <taxon>Poales</taxon>
        <taxon>Poaceae</taxon>
        <taxon>PACMAD clade</taxon>
        <taxon>Panicoideae</taxon>
        <taxon>Andropogonodae</taxon>
        <taxon>Andropogoneae</taxon>
        <taxon>Tripsacinae</taxon>
        <taxon>Zea</taxon>
    </lineage>
</organism>
<dbReference type="Pfam" id="PF21530">
    <property type="entry name" value="Pif1_2B_dom"/>
    <property type="match status" value="1"/>
</dbReference>